<dbReference type="PANTHER" id="PTHR43581">
    <property type="entry name" value="ATP/GTP PHOSPHATASE"/>
    <property type="match status" value="1"/>
</dbReference>
<dbReference type="SUPFAM" id="SSF52540">
    <property type="entry name" value="P-loop containing nucleoside triphosphate hydrolases"/>
    <property type="match status" value="1"/>
</dbReference>
<protein>
    <submittedName>
        <fullName evidence="2">AAA family ATPase</fullName>
    </submittedName>
</protein>
<reference evidence="2 3" key="1">
    <citation type="submission" date="2020-11" db="EMBL/GenBank/DDBJ databases">
        <title>Amino acid is mineralized and recycled by bacteria in oceanic microbiome.</title>
        <authorList>
            <person name="Zheng L.Y."/>
        </authorList>
    </citation>
    <scope>NUCLEOTIDE SEQUENCE [LARGE SCALE GENOMIC DNA]</scope>
    <source>
        <strain evidence="2 3">A32-1</strain>
    </source>
</reference>
<keyword evidence="3" id="KW-1185">Reference proteome</keyword>
<evidence type="ECO:0000313" key="2">
    <source>
        <dbReference type="EMBL" id="QPE03351.1"/>
    </source>
</evidence>
<proteinExistence type="predicted"/>
<dbReference type="Gene3D" id="3.40.50.300">
    <property type="entry name" value="P-loop containing nucleotide triphosphate hydrolases"/>
    <property type="match status" value="1"/>
</dbReference>
<dbReference type="AlphaFoldDB" id="A0A7S8RGJ6"/>
<dbReference type="Proteomes" id="UP000594480">
    <property type="component" value="Chromosome"/>
</dbReference>
<organism evidence="2 3">
    <name type="scientific">Microbacterium schleiferi</name>
    <dbReference type="NCBI Taxonomy" id="69362"/>
    <lineage>
        <taxon>Bacteria</taxon>
        <taxon>Bacillati</taxon>
        <taxon>Actinomycetota</taxon>
        <taxon>Actinomycetes</taxon>
        <taxon>Micrococcales</taxon>
        <taxon>Microbacteriaceae</taxon>
        <taxon>Microbacterium</taxon>
    </lineage>
</organism>
<name>A0A7S8RGJ6_9MICO</name>
<dbReference type="CDD" id="cd00267">
    <property type="entry name" value="ABC_ATPase"/>
    <property type="match status" value="1"/>
</dbReference>
<dbReference type="RefSeq" id="WP_195691464.1">
    <property type="nucleotide sequence ID" value="NZ_CP064760.1"/>
</dbReference>
<gene>
    <name evidence="2" type="ORF">IT882_07945</name>
</gene>
<accession>A0A7S8RGJ6</accession>
<dbReference type="EMBL" id="CP064760">
    <property type="protein sequence ID" value="QPE03351.1"/>
    <property type="molecule type" value="Genomic_DNA"/>
</dbReference>
<feature type="domain" description="Endonuclease GajA/Old nuclease/RecF-like AAA" evidence="1">
    <location>
        <begin position="1"/>
        <end position="59"/>
    </location>
</feature>
<dbReference type="KEGG" id="msf:IT882_07945"/>
<dbReference type="PANTHER" id="PTHR43581:SF3">
    <property type="entry name" value="AAA+ ATPASE DOMAIN-CONTAINING PROTEIN"/>
    <property type="match status" value="1"/>
</dbReference>
<evidence type="ECO:0000259" key="1">
    <source>
        <dbReference type="Pfam" id="PF13175"/>
    </source>
</evidence>
<dbReference type="Pfam" id="PF13175">
    <property type="entry name" value="AAA_15"/>
    <property type="match status" value="2"/>
</dbReference>
<dbReference type="InterPro" id="IPR051396">
    <property type="entry name" value="Bact_Antivir_Def_Nuclease"/>
</dbReference>
<feature type="domain" description="Endonuclease GajA/Old nuclease/RecF-like AAA" evidence="1">
    <location>
        <begin position="275"/>
        <end position="403"/>
    </location>
</feature>
<dbReference type="InterPro" id="IPR041685">
    <property type="entry name" value="AAA_GajA/Old/RecF-like"/>
</dbReference>
<sequence length="641" mass="70483">MKLKSFHVRLFRNIIDSGEIPVDSVTALVGKNESGKSAILQALHHLNPAKPSFALDLLDEYPRWLKKEHEITGEINSAVPVTATFELSHDEVAELEAGFGAGVLSDRHVTVSRSYAKPKTLTIEAHIEQAAFVAPFIAGLSERLGKAIGSPTTTTEVSTALDKVAAGTNTDGEPTAVAKDAAAAKETLSEKLGGAANLTTAVQAFVRERIPRTFYFSSYSSLRGRYNLDEVFSALNDPDAEEELAAAADFLRLARAVPETLQDWDFEKSNAELEAASSLLTRRVKEHWKQNDHLKLAVRIEDQVETDPRTAAPVIKRYLQFRVEDSRHDFSSRLDRRSTGFQWFVSFLASFLEFEKDKNLILLLDEPGLSLHARAQIDLLNTIESRLATDRQVLYSTHSPFLVQTPRLNQVRIVEDQGPDLGSAVIPDAGVVKDPDTLFPLQAALGYDIAHNLFIGNRNILIEGVSDFIYLSTISDHLSSLGRASIPESARLLPAGGATNIPTFLALLGGQLDVVVLLDGSSDKQKIENTIKRGRLDAARVISLDNYATPPTPDIEDLFEPGEYLAFYNEAYGVSLKLSDLSGKDRIVARITRKIGKEFNHGHVAAVFLRNLDRSIQGLSVATLERFEQVIEALVRALPAE</sequence>
<dbReference type="InterPro" id="IPR027417">
    <property type="entry name" value="P-loop_NTPase"/>
</dbReference>
<evidence type="ECO:0000313" key="3">
    <source>
        <dbReference type="Proteomes" id="UP000594480"/>
    </source>
</evidence>